<dbReference type="InterPro" id="IPR008840">
    <property type="entry name" value="Sipho_Gp157"/>
</dbReference>
<proteinExistence type="predicted"/>
<sequence length="254" mass="28114">MGKSIFDIDRELYALYDEIEEAGGEITPEMEKKLEINGQEMTNKVKSITNYINKLKADILAIKSETDRLAKLKKSKDNTITGLTNLVLFAIKNYGTEDKKGKKWIDWGTGKVGIRKSTTIELDDKKIENLVDVLKTTVVNGIYTNTLHQADSIDANAILDAALHNAQIEGEITNAEVDIEDMDDVIINVTIPVSMSNLLQGDGYNLLAKMGDVSKDGWSFKPSVDKKAMKVKLTDEGCTSNIAKVVENDNLTIK</sequence>
<organism evidence="1 2">
    <name type="scientific">uncultured phage cr8_1</name>
    <dbReference type="NCBI Taxonomy" id="2772068"/>
    <lineage>
        <taxon>Viruses</taxon>
        <taxon>Duplodnaviria</taxon>
        <taxon>Heunggongvirae</taxon>
        <taxon>Uroviricota</taxon>
        <taxon>Caudoviricetes</taxon>
        <taxon>Crassvirales</taxon>
        <taxon>Intestiviridae</taxon>
        <taxon>Obtuvirinae</taxon>
        <taxon>Fohxhuevirus</taxon>
        <taxon>Fohxhuevirus gastrointestinalis</taxon>
    </lineage>
</organism>
<evidence type="ECO:0000313" key="1">
    <source>
        <dbReference type="EMBL" id="QOR58925.1"/>
    </source>
</evidence>
<reference evidence="1 2" key="1">
    <citation type="submission" date="2020-07" db="EMBL/GenBank/DDBJ databases">
        <title>Taxonomic proposal: Crassvirales, a new order of highly abundant and diverse bacterial viruses.</title>
        <authorList>
            <person name="Shkoporov A.N."/>
            <person name="Stockdale S.R."/>
            <person name="Guerin E."/>
            <person name="Ross R.P."/>
            <person name="Hill C."/>
        </authorList>
    </citation>
    <scope>NUCLEOTIDE SEQUENCE [LARGE SCALE GENOMIC DNA]</scope>
</reference>
<dbReference type="Proteomes" id="UP000594003">
    <property type="component" value="Segment"/>
</dbReference>
<accession>A0A7M1RWW6</accession>
<keyword evidence="2" id="KW-1185">Reference proteome</keyword>
<protein>
    <submittedName>
        <fullName evidence="1">Host-nuclease inhibitor protein</fullName>
    </submittedName>
</protein>
<dbReference type="KEGG" id="vg:65129408"/>
<evidence type="ECO:0000313" key="2">
    <source>
        <dbReference type="Proteomes" id="UP000594003"/>
    </source>
</evidence>
<dbReference type="EMBL" id="MT774384">
    <property type="protein sequence ID" value="QOR58925.1"/>
    <property type="molecule type" value="Genomic_DNA"/>
</dbReference>
<dbReference type="RefSeq" id="YP_010111083.1">
    <property type="nucleotide sequence ID" value="NC_055877.1"/>
</dbReference>
<name>A0A7M1RWW6_9CAUD</name>
<dbReference type="GeneID" id="65129408"/>
<dbReference type="Pfam" id="PF05565">
    <property type="entry name" value="Sipho_Gp157"/>
    <property type="match status" value="1"/>
</dbReference>